<dbReference type="Gene3D" id="3.30.310.80">
    <property type="entry name" value="Kinase associated domain 1, KA1"/>
    <property type="match status" value="1"/>
</dbReference>
<comment type="caution">
    <text evidence="10">The sequence shown here is derived from an EMBL/GenBank/DDBJ whole genome shotgun (WGS) entry which is preliminary data.</text>
</comment>
<comment type="catalytic activity">
    <reaction evidence="8">
        <text>L-seryl-[protein] + ATP = O-phospho-L-seryl-[protein] + ADP + H(+)</text>
        <dbReference type="Rhea" id="RHEA:17989"/>
        <dbReference type="Rhea" id="RHEA-COMP:9863"/>
        <dbReference type="Rhea" id="RHEA-COMP:11604"/>
        <dbReference type="ChEBI" id="CHEBI:15378"/>
        <dbReference type="ChEBI" id="CHEBI:29999"/>
        <dbReference type="ChEBI" id="CHEBI:30616"/>
        <dbReference type="ChEBI" id="CHEBI:83421"/>
        <dbReference type="ChEBI" id="CHEBI:456216"/>
        <dbReference type="EC" id="2.7.11.1"/>
    </reaction>
</comment>
<evidence type="ECO:0000256" key="1">
    <source>
        <dbReference type="ARBA" id="ARBA00012513"/>
    </source>
</evidence>
<dbReference type="AlphaFoldDB" id="A0A6S7IV92"/>
<feature type="domain" description="KA1" evidence="9">
    <location>
        <begin position="96"/>
        <end position="145"/>
    </location>
</feature>
<dbReference type="EMBL" id="CACRXK020011539">
    <property type="protein sequence ID" value="CAB4021636.1"/>
    <property type="molecule type" value="Genomic_DNA"/>
</dbReference>
<evidence type="ECO:0000256" key="3">
    <source>
        <dbReference type="ARBA" id="ARBA00022679"/>
    </source>
</evidence>
<keyword evidence="4" id="KW-0547">Nucleotide-binding</keyword>
<keyword evidence="6" id="KW-0067">ATP-binding</keyword>
<evidence type="ECO:0000256" key="2">
    <source>
        <dbReference type="ARBA" id="ARBA00022527"/>
    </source>
</evidence>
<evidence type="ECO:0000256" key="6">
    <source>
        <dbReference type="ARBA" id="ARBA00022840"/>
    </source>
</evidence>
<dbReference type="SUPFAM" id="SSF103243">
    <property type="entry name" value="KA1-like"/>
    <property type="match status" value="1"/>
</dbReference>
<evidence type="ECO:0000256" key="8">
    <source>
        <dbReference type="ARBA" id="ARBA00048679"/>
    </source>
</evidence>
<dbReference type="GO" id="GO:0004674">
    <property type="term" value="F:protein serine/threonine kinase activity"/>
    <property type="evidence" value="ECO:0007669"/>
    <property type="project" value="UniProtKB-KW"/>
</dbReference>
<evidence type="ECO:0000256" key="7">
    <source>
        <dbReference type="ARBA" id="ARBA00047899"/>
    </source>
</evidence>
<comment type="catalytic activity">
    <reaction evidence="7">
        <text>L-threonyl-[protein] + ATP = O-phospho-L-threonyl-[protein] + ADP + H(+)</text>
        <dbReference type="Rhea" id="RHEA:46608"/>
        <dbReference type="Rhea" id="RHEA-COMP:11060"/>
        <dbReference type="Rhea" id="RHEA-COMP:11605"/>
        <dbReference type="ChEBI" id="CHEBI:15378"/>
        <dbReference type="ChEBI" id="CHEBI:30013"/>
        <dbReference type="ChEBI" id="CHEBI:30616"/>
        <dbReference type="ChEBI" id="CHEBI:61977"/>
        <dbReference type="ChEBI" id="CHEBI:456216"/>
        <dbReference type="EC" id="2.7.11.1"/>
    </reaction>
</comment>
<keyword evidence="5 10" id="KW-0418">Kinase</keyword>
<dbReference type="PROSITE" id="PS50032">
    <property type="entry name" value="KA1"/>
    <property type="match status" value="1"/>
</dbReference>
<sequence length="145" mass="16702">MNGTPRQQSKSASSRRFSQRTIFDSIEGGLNRFIGVFTPRRSTSSHPRKVKALYNVSTTTSKGADEVLQELQNVIEKRQGWMYKSSGYTIRCKTVDERGKIVLDFELEVCEIPRLELIGIRRKRLKGDTWAYKKICEEILKEADL</sequence>
<gene>
    <name evidence="10" type="ORF">PACLA_8A022589</name>
</gene>
<keyword evidence="2" id="KW-0723">Serine/threonine-protein kinase</keyword>
<dbReference type="OrthoDB" id="6017618at2759"/>
<dbReference type="CDD" id="cd12198">
    <property type="entry name" value="MELK_C"/>
    <property type="match status" value="1"/>
</dbReference>
<evidence type="ECO:0000313" key="11">
    <source>
        <dbReference type="Proteomes" id="UP001152795"/>
    </source>
</evidence>
<dbReference type="FunFam" id="3.30.310.80:FF:000011">
    <property type="entry name" value="Non-specific serine/threonine protein kinase"/>
    <property type="match status" value="1"/>
</dbReference>
<evidence type="ECO:0000313" key="10">
    <source>
        <dbReference type="EMBL" id="CAB4021636.1"/>
    </source>
</evidence>
<dbReference type="InterPro" id="IPR001772">
    <property type="entry name" value="KA1_dom"/>
</dbReference>
<evidence type="ECO:0000259" key="9">
    <source>
        <dbReference type="PROSITE" id="PS50032"/>
    </source>
</evidence>
<reference evidence="10" key="1">
    <citation type="submission" date="2020-04" db="EMBL/GenBank/DDBJ databases">
        <authorList>
            <person name="Alioto T."/>
            <person name="Alioto T."/>
            <person name="Gomez Garrido J."/>
        </authorList>
    </citation>
    <scope>NUCLEOTIDE SEQUENCE</scope>
    <source>
        <strain evidence="10">A484AB</strain>
    </source>
</reference>
<dbReference type="Pfam" id="PF02149">
    <property type="entry name" value="KA1"/>
    <property type="match status" value="1"/>
</dbReference>
<dbReference type="InterPro" id="IPR028375">
    <property type="entry name" value="KA1/Ssp2_C"/>
</dbReference>
<evidence type="ECO:0000256" key="4">
    <source>
        <dbReference type="ARBA" id="ARBA00022741"/>
    </source>
</evidence>
<keyword evidence="3" id="KW-0808">Transferase</keyword>
<evidence type="ECO:0000256" key="5">
    <source>
        <dbReference type="ARBA" id="ARBA00022777"/>
    </source>
</evidence>
<accession>A0A6S7IV92</accession>
<dbReference type="EC" id="2.7.11.1" evidence="1"/>
<organism evidence="10 11">
    <name type="scientific">Paramuricea clavata</name>
    <name type="common">Red gorgonian</name>
    <name type="synonym">Violescent sea-whip</name>
    <dbReference type="NCBI Taxonomy" id="317549"/>
    <lineage>
        <taxon>Eukaryota</taxon>
        <taxon>Metazoa</taxon>
        <taxon>Cnidaria</taxon>
        <taxon>Anthozoa</taxon>
        <taxon>Octocorallia</taxon>
        <taxon>Malacalcyonacea</taxon>
        <taxon>Plexauridae</taxon>
        <taxon>Paramuricea</taxon>
    </lineage>
</organism>
<proteinExistence type="predicted"/>
<protein>
    <recommendedName>
        <fullName evidence="1">non-specific serine/threonine protein kinase</fullName>
        <ecNumber evidence="1">2.7.11.1</ecNumber>
    </recommendedName>
</protein>
<keyword evidence="11" id="KW-1185">Reference proteome</keyword>
<dbReference type="GO" id="GO:0005524">
    <property type="term" value="F:ATP binding"/>
    <property type="evidence" value="ECO:0007669"/>
    <property type="project" value="UniProtKB-KW"/>
</dbReference>
<name>A0A6S7IV92_PARCT</name>
<dbReference type="Proteomes" id="UP001152795">
    <property type="component" value="Unassembled WGS sequence"/>
</dbReference>